<feature type="chain" id="PRO_5039100003" evidence="1">
    <location>
        <begin position="26"/>
        <end position="433"/>
    </location>
</feature>
<name>A0A511AJQ0_9MICO</name>
<dbReference type="PANTHER" id="PTHR43649">
    <property type="entry name" value="ARABINOSE-BINDING PROTEIN-RELATED"/>
    <property type="match status" value="1"/>
</dbReference>
<feature type="signal peptide" evidence="1">
    <location>
        <begin position="1"/>
        <end position="25"/>
    </location>
</feature>
<keyword evidence="3" id="KW-1185">Reference proteome</keyword>
<evidence type="ECO:0000313" key="2">
    <source>
        <dbReference type="EMBL" id="GEK87031.1"/>
    </source>
</evidence>
<comment type="caution">
    <text evidence="2">The sequence shown here is derived from an EMBL/GenBank/DDBJ whole genome shotgun (WGS) entry which is preliminary data.</text>
</comment>
<accession>A0A511AJQ0</accession>
<dbReference type="InterPro" id="IPR050490">
    <property type="entry name" value="Bact_solute-bd_prot1"/>
</dbReference>
<proteinExistence type="predicted"/>
<dbReference type="AlphaFoldDB" id="A0A511AJQ0"/>
<dbReference type="EMBL" id="BJUW01000009">
    <property type="protein sequence ID" value="GEK87031.1"/>
    <property type="molecule type" value="Genomic_DNA"/>
</dbReference>
<organism evidence="2 3">
    <name type="scientific">Microbacterium aerolatum</name>
    <dbReference type="NCBI Taxonomy" id="153731"/>
    <lineage>
        <taxon>Bacteria</taxon>
        <taxon>Bacillati</taxon>
        <taxon>Actinomycetota</taxon>
        <taxon>Actinomycetes</taxon>
        <taxon>Micrococcales</taxon>
        <taxon>Microbacteriaceae</taxon>
        <taxon>Microbacterium</taxon>
    </lineage>
</organism>
<dbReference type="SUPFAM" id="SSF53850">
    <property type="entry name" value="Periplasmic binding protein-like II"/>
    <property type="match status" value="1"/>
</dbReference>
<dbReference type="Gene3D" id="3.40.190.10">
    <property type="entry name" value="Periplasmic binding protein-like II"/>
    <property type="match status" value="2"/>
</dbReference>
<dbReference type="Proteomes" id="UP000321225">
    <property type="component" value="Unassembled WGS sequence"/>
</dbReference>
<gene>
    <name evidence="2" type="ORF">MAE01_22070</name>
</gene>
<dbReference type="Pfam" id="PF01547">
    <property type="entry name" value="SBP_bac_1"/>
    <property type="match status" value="1"/>
</dbReference>
<reference evidence="2 3" key="1">
    <citation type="submission" date="2019-07" db="EMBL/GenBank/DDBJ databases">
        <title>Whole genome shotgun sequence of Microbacterium aerolatum NBRC 103071.</title>
        <authorList>
            <person name="Hosoyama A."/>
            <person name="Uohara A."/>
            <person name="Ohji S."/>
            <person name="Ichikawa N."/>
        </authorList>
    </citation>
    <scope>NUCLEOTIDE SEQUENCE [LARGE SCALE GENOMIC DNA]</scope>
    <source>
        <strain evidence="2 3">NBRC 103071</strain>
    </source>
</reference>
<evidence type="ECO:0000256" key="1">
    <source>
        <dbReference type="SAM" id="SignalP"/>
    </source>
</evidence>
<dbReference type="InterPro" id="IPR006059">
    <property type="entry name" value="SBP"/>
</dbReference>
<dbReference type="PANTHER" id="PTHR43649:SF14">
    <property type="entry name" value="BLR3389 PROTEIN"/>
    <property type="match status" value="1"/>
</dbReference>
<sequence>MKTRNARAAAAAVAALMAVGLVACSGDSGNTGGDAEGGDVTLTMWHNSTTGDGKQYWDDAAAAFHEENPEVTIKVTSIQNEDMDGKLQTAVNSGDMPDIFMARGGGKLADIVSAGAVKDLTDLVDDDVKSAFGEAPFNAFTVDGKIYGMPSAVLPGGLFYSKDLFEQAGITEEPQTIDELEAAVDKLKDAGVAPIALGAKDAWPAAHWYYFFALRACGQDLIANLTTDPDFTDECWLTAAENLADFAQVEPFNDGFLTTSAQEGANSSAGLVANHKAAMELMGAWNVGVIASLTPDEKPLPDLGWFPFPEVDGGEGGAGAMMGGVDGYSCSADSPAACEEFLNFVSSKDWQEKYAVAFQTIPASQDALGAVTDPSLVPLMEAYSNAPYVALWLDTALGQNVGNALNVGVVDMLAGKGDPEKLVAQVNDAAARG</sequence>
<protein>
    <submittedName>
        <fullName evidence="2">Sugar ABC transporter substrate-binding protein</fullName>
    </submittedName>
</protein>
<dbReference type="RefSeq" id="WP_147039618.1">
    <property type="nucleotide sequence ID" value="NZ_BJUW01000009.1"/>
</dbReference>
<dbReference type="OrthoDB" id="8317736at2"/>
<dbReference type="PROSITE" id="PS51257">
    <property type="entry name" value="PROKAR_LIPOPROTEIN"/>
    <property type="match status" value="1"/>
</dbReference>
<evidence type="ECO:0000313" key="3">
    <source>
        <dbReference type="Proteomes" id="UP000321225"/>
    </source>
</evidence>
<keyword evidence="1" id="KW-0732">Signal</keyword>